<feature type="chain" id="PRO_5011800971" description="Outer membrane protein assembly factor BamA" evidence="8">
    <location>
        <begin position="38"/>
        <end position="794"/>
    </location>
</feature>
<dbReference type="InterPro" id="IPR010827">
    <property type="entry name" value="BamA/TamA_POTRA"/>
</dbReference>
<keyword evidence="5 8" id="KW-0677">Repeat</keyword>
<dbReference type="AlphaFoldDB" id="A0A1I1V5L1"/>
<accession>A0A1I1V5L1</accession>
<evidence type="ECO:0000313" key="12">
    <source>
        <dbReference type="Proteomes" id="UP000198977"/>
    </source>
</evidence>
<dbReference type="Proteomes" id="UP000198977">
    <property type="component" value="Unassembled WGS sequence"/>
</dbReference>
<dbReference type="HAMAP" id="MF_01430">
    <property type="entry name" value="OM_assembly_BamA"/>
    <property type="match status" value="1"/>
</dbReference>
<dbReference type="PIRSF" id="PIRSF006076">
    <property type="entry name" value="OM_assembly_OMP85"/>
    <property type="match status" value="1"/>
</dbReference>
<keyword evidence="2 8" id="KW-1134">Transmembrane beta strand</keyword>
<dbReference type="PANTHER" id="PTHR12815:SF23">
    <property type="entry name" value="OUTER MEMBRANE PROTEIN ASSEMBLY FACTOR BAMA"/>
    <property type="match status" value="1"/>
</dbReference>
<comment type="function">
    <text evidence="8">Part of the outer membrane protein assembly complex, which is involved in assembly and insertion of beta-barrel proteins into the outer membrane.</text>
</comment>
<evidence type="ECO:0000256" key="8">
    <source>
        <dbReference type="HAMAP-Rule" id="MF_01430"/>
    </source>
</evidence>
<dbReference type="Gene3D" id="3.10.20.310">
    <property type="entry name" value="membrane protein fhac"/>
    <property type="match status" value="5"/>
</dbReference>
<dbReference type="InterPro" id="IPR034746">
    <property type="entry name" value="POTRA"/>
</dbReference>
<comment type="subcellular location">
    <subcellularLocation>
        <location evidence="8">Cell outer membrane</location>
    </subcellularLocation>
    <subcellularLocation>
        <location evidence="1">Membrane</location>
    </subcellularLocation>
</comment>
<feature type="signal peptide" evidence="8">
    <location>
        <begin position="1"/>
        <end position="37"/>
    </location>
</feature>
<dbReference type="Gene3D" id="2.40.160.50">
    <property type="entry name" value="membrane protein fhac: a member of the omp85/tpsb transporter family"/>
    <property type="match status" value="1"/>
</dbReference>
<evidence type="ECO:0000256" key="5">
    <source>
        <dbReference type="ARBA" id="ARBA00022737"/>
    </source>
</evidence>
<keyword evidence="4 8" id="KW-0732">Signal</keyword>
<dbReference type="GO" id="GO:0051205">
    <property type="term" value="P:protein insertion into membrane"/>
    <property type="evidence" value="ECO:0007669"/>
    <property type="project" value="UniProtKB-UniRule"/>
</dbReference>
<keyword evidence="12" id="KW-1185">Reference proteome</keyword>
<evidence type="ECO:0000259" key="10">
    <source>
        <dbReference type="PROSITE" id="PS51779"/>
    </source>
</evidence>
<evidence type="ECO:0000313" key="11">
    <source>
        <dbReference type="EMBL" id="SFD76383.1"/>
    </source>
</evidence>
<keyword evidence="6 8" id="KW-0472">Membrane</keyword>
<evidence type="ECO:0000256" key="6">
    <source>
        <dbReference type="ARBA" id="ARBA00023136"/>
    </source>
</evidence>
<sequence precursor="true">MGLRTTGATRRNRATSKTLVKLLQGSAVCALVSVAWVAPATQVAAQDYRFSTVVINGNERVGDSAILARAKIRGGQTVTGGQLNDAYQNLQGSGLFETVSITPQGDTLVIDVVELPTLNRVRFEGNKRIKDEVLAQVIGSTERKVFNPAQAEKDAAGIAEAYSNDGRLSARVQPRIIRRDQNRVDLVFEIFEGDNIEIERISLVGNRVYSDRRLRRVLGTKQAGLFRRLVKRDTFVEGRVEADKQMLRDFYLSRGYVDMRTEAVNAELTRERDGYFVAYNITEGQQFKFGKVSVVSEMPEVSADAYREIIKIRPGVVYSPTVVENDIARLERQAIRDGVDFMRVEPRVERNERDLTLDVTYVISRGERIFVERIDIEGNTTTLDQVIRRQFDSVEGDPFNPREIRAAAERIRALNYFETAEVNAREGSSGEQVVIDVDVEEKPTGSLNFGGSFSNNDGIGVAISFAEENFLGRGQKLQLTVSTASEANRYGLNFVEPSLLGRDLSFGIQLDYAETDSSYASYDTKRLIALPSLSFPVSENGRVQVRYTYQDLEMVETDDIVADPAAQTNGGIIQSEIDQGAVTSSSLGYTYRYDTRLTGLDPTSGVLFEFGQDFAGVGGDSEYIKTTAKVVAERLIFNEEVTLRATLEGGALSWGNGNSRTVDRFLLGSSVMRGFEFGGIGPRELSGDIDDPLGGNYYLVARFDAEFPLGLPEEYGLTGGAFYDVGNVWGLNNVDTASASGSVVGESGSFRHVVGLSVFWETPVGPLQFNFSQALKKEDYDQDQNFEVTLRTTF</sequence>
<dbReference type="NCBIfam" id="TIGR03303">
    <property type="entry name" value="OM_YaeT"/>
    <property type="match status" value="1"/>
</dbReference>
<dbReference type="EMBL" id="FOMW01000002">
    <property type="protein sequence ID" value="SFD76383.1"/>
    <property type="molecule type" value="Genomic_DNA"/>
</dbReference>
<dbReference type="InterPro" id="IPR000184">
    <property type="entry name" value="Bac_surfAg_D15"/>
</dbReference>
<comment type="subunit">
    <text evidence="8">Part of the Bam complex.</text>
</comment>
<feature type="domain" description="POTRA" evidence="10">
    <location>
        <begin position="116"/>
        <end position="193"/>
    </location>
</feature>
<dbReference type="PROSITE" id="PS51779">
    <property type="entry name" value="POTRA"/>
    <property type="match status" value="3"/>
</dbReference>
<comment type="similarity">
    <text evidence="8">Belongs to the BamA family.</text>
</comment>
<dbReference type="OrthoDB" id="9803054at2"/>
<dbReference type="InterPro" id="IPR023707">
    <property type="entry name" value="OM_assembly_BamA"/>
</dbReference>
<evidence type="ECO:0000256" key="7">
    <source>
        <dbReference type="ARBA" id="ARBA00023237"/>
    </source>
</evidence>
<gene>
    <name evidence="8" type="primary">bamA</name>
    <name evidence="11" type="ORF">SAMN04488523_102319</name>
</gene>
<feature type="domain" description="POTRA" evidence="10">
    <location>
        <begin position="48"/>
        <end position="115"/>
    </location>
</feature>
<evidence type="ECO:0000256" key="1">
    <source>
        <dbReference type="ARBA" id="ARBA00004370"/>
    </source>
</evidence>
<dbReference type="Pfam" id="PF01103">
    <property type="entry name" value="Omp85"/>
    <property type="match status" value="1"/>
</dbReference>
<evidence type="ECO:0000256" key="3">
    <source>
        <dbReference type="ARBA" id="ARBA00022692"/>
    </source>
</evidence>
<dbReference type="RefSeq" id="WP_093922538.1">
    <property type="nucleotide sequence ID" value="NZ_FOMW01000002.1"/>
</dbReference>
<evidence type="ECO:0000256" key="9">
    <source>
        <dbReference type="NCBIfam" id="TIGR03303"/>
    </source>
</evidence>
<organism evidence="11 12">
    <name type="scientific">Sulfitobacter brevis</name>
    <dbReference type="NCBI Taxonomy" id="74348"/>
    <lineage>
        <taxon>Bacteria</taxon>
        <taxon>Pseudomonadati</taxon>
        <taxon>Pseudomonadota</taxon>
        <taxon>Alphaproteobacteria</taxon>
        <taxon>Rhodobacterales</taxon>
        <taxon>Roseobacteraceae</taxon>
        <taxon>Sulfitobacter</taxon>
    </lineage>
</organism>
<dbReference type="PANTHER" id="PTHR12815">
    <property type="entry name" value="SORTING AND ASSEMBLY MACHINERY SAMM50 PROTEIN FAMILY MEMBER"/>
    <property type="match status" value="1"/>
</dbReference>
<dbReference type="InterPro" id="IPR039910">
    <property type="entry name" value="D15-like"/>
</dbReference>
<dbReference type="STRING" id="74348.SAMN04488523_102319"/>
<name>A0A1I1V5L1_9RHOB</name>
<evidence type="ECO:0000256" key="2">
    <source>
        <dbReference type="ARBA" id="ARBA00022452"/>
    </source>
</evidence>
<dbReference type="GO" id="GO:0043165">
    <property type="term" value="P:Gram-negative-bacterium-type cell outer membrane assembly"/>
    <property type="evidence" value="ECO:0007669"/>
    <property type="project" value="UniProtKB-UniRule"/>
</dbReference>
<protein>
    <recommendedName>
        <fullName evidence="8 9">Outer membrane protein assembly factor BamA</fullName>
    </recommendedName>
</protein>
<evidence type="ECO:0000256" key="4">
    <source>
        <dbReference type="ARBA" id="ARBA00022729"/>
    </source>
</evidence>
<keyword evidence="7 8" id="KW-0998">Cell outer membrane</keyword>
<keyword evidence="3 8" id="KW-0812">Transmembrane</keyword>
<dbReference type="GO" id="GO:0009279">
    <property type="term" value="C:cell outer membrane"/>
    <property type="evidence" value="ECO:0007669"/>
    <property type="project" value="UniProtKB-SubCell"/>
</dbReference>
<proteinExistence type="inferred from homology"/>
<feature type="domain" description="POTRA" evidence="10">
    <location>
        <begin position="369"/>
        <end position="442"/>
    </location>
</feature>
<dbReference type="Pfam" id="PF07244">
    <property type="entry name" value="POTRA"/>
    <property type="match status" value="5"/>
</dbReference>
<reference evidence="11 12" key="1">
    <citation type="submission" date="2016-10" db="EMBL/GenBank/DDBJ databases">
        <authorList>
            <person name="de Groot N.N."/>
        </authorList>
    </citation>
    <scope>NUCLEOTIDE SEQUENCE [LARGE SCALE GENOMIC DNA]</scope>
    <source>
        <strain evidence="11 12">DSM 11443</strain>
    </source>
</reference>